<evidence type="ECO:0000313" key="14">
    <source>
        <dbReference type="EMBL" id="QCF25914.1"/>
    </source>
</evidence>
<dbReference type="GO" id="GO:0050660">
    <property type="term" value="F:flavin adenine dinucleotide binding"/>
    <property type="evidence" value="ECO:0007669"/>
    <property type="project" value="UniProtKB-UniRule"/>
</dbReference>
<dbReference type="HAMAP" id="MF_01102">
    <property type="entry name" value="MnmC"/>
    <property type="match status" value="1"/>
</dbReference>
<dbReference type="AlphaFoldDB" id="A0A4P7XHI5"/>
<keyword evidence="3 10" id="KW-0285">Flavoprotein</keyword>
<evidence type="ECO:0000256" key="9">
    <source>
        <dbReference type="ARBA" id="ARBA00023268"/>
    </source>
</evidence>
<dbReference type="GO" id="GO:0032259">
    <property type="term" value="P:methylation"/>
    <property type="evidence" value="ECO:0007669"/>
    <property type="project" value="UniProtKB-KW"/>
</dbReference>
<evidence type="ECO:0000256" key="10">
    <source>
        <dbReference type="HAMAP-Rule" id="MF_01102"/>
    </source>
</evidence>
<dbReference type="Pfam" id="PF01266">
    <property type="entry name" value="DAO"/>
    <property type="match status" value="1"/>
</dbReference>
<evidence type="ECO:0000256" key="4">
    <source>
        <dbReference type="ARBA" id="ARBA00022679"/>
    </source>
</evidence>
<dbReference type="InterPro" id="IPR036188">
    <property type="entry name" value="FAD/NAD-bd_sf"/>
</dbReference>
<dbReference type="InterPro" id="IPR023032">
    <property type="entry name" value="tRNA_MAMT_biosynth_bifunc_MnmC"/>
</dbReference>
<dbReference type="RefSeq" id="WP_136548642.1">
    <property type="nucleotide sequence ID" value="NZ_CP031093.1"/>
</dbReference>
<keyword evidence="9 10" id="KW-0511">Multifunctional enzyme</keyword>
<evidence type="ECO:0000256" key="7">
    <source>
        <dbReference type="ARBA" id="ARBA00022827"/>
    </source>
</evidence>
<evidence type="ECO:0000256" key="11">
    <source>
        <dbReference type="SAM" id="MobiDB-lite"/>
    </source>
</evidence>
<reference evidence="14 15" key="1">
    <citation type="submission" date="2018-07" db="EMBL/GenBank/DDBJ databases">
        <title>Marsedoiliclastica nanhaica gen. nov. sp. nov., a novel marine hydrocarbonoclastic bacterium isolated from an in-situ enriched hydrocarbon-degrading consortium in deep-sea sediment.</title>
        <authorList>
            <person name="Dong C."/>
            <person name="Ma T."/>
            <person name="Liu R."/>
            <person name="Shao Z."/>
        </authorList>
    </citation>
    <scope>NUCLEOTIDE SEQUENCE [LARGE SCALE GENOMIC DNA]</scope>
    <source>
        <strain evidence="15">soil36-7</strain>
    </source>
</reference>
<dbReference type="SUPFAM" id="SSF54373">
    <property type="entry name" value="FAD-linked reductases, C-terminal domain"/>
    <property type="match status" value="1"/>
</dbReference>
<evidence type="ECO:0000256" key="3">
    <source>
        <dbReference type="ARBA" id="ARBA00022630"/>
    </source>
</evidence>
<name>A0A4P7XHI5_9ALTE</name>
<keyword evidence="1 10" id="KW-0963">Cytoplasm</keyword>
<comment type="similarity">
    <text evidence="10">In the N-terminal section; belongs to the methyltransferase superfamily. tRNA (mnm(5)s(2)U34)-methyltransferase family.</text>
</comment>
<comment type="cofactor">
    <cofactor evidence="10">
        <name>FAD</name>
        <dbReference type="ChEBI" id="CHEBI:57692"/>
    </cofactor>
</comment>
<feature type="domain" description="MnmC-like methyltransferase" evidence="13">
    <location>
        <begin position="119"/>
        <end position="240"/>
    </location>
</feature>
<evidence type="ECO:0000256" key="8">
    <source>
        <dbReference type="ARBA" id="ARBA00023002"/>
    </source>
</evidence>
<feature type="region of interest" description="Disordered" evidence="11">
    <location>
        <begin position="652"/>
        <end position="674"/>
    </location>
</feature>
<dbReference type="InterPro" id="IPR029063">
    <property type="entry name" value="SAM-dependent_MTases_sf"/>
</dbReference>
<dbReference type="GO" id="GO:0002097">
    <property type="term" value="P:tRNA wobble base modification"/>
    <property type="evidence" value="ECO:0007669"/>
    <property type="project" value="UniProtKB-UniRule"/>
</dbReference>
<comment type="function">
    <text evidence="10">Catalyzes the last two steps in the biosynthesis of 5-methylaminomethyl-2-thiouridine (mnm(5)s(2)U) at the wobble position (U34) in tRNA. Catalyzes the FAD-dependent demodification of cmnm(5)s(2)U34 to nm(5)s(2)U34, followed by the transfer of a methyl group from S-adenosyl-L-methionine to nm(5)s(2)U34, to form mnm(5)s(2)U34.</text>
</comment>
<keyword evidence="15" id="KW-1185">Reference proteome</keyword>
<comment type="similarity">
    <text evidence="10">In the C-terminal section; belongs to the DAO family.</text>
</comment>
<evidence type="ECO:0000256" key="1">
    <source>
        <dbReference type="ARBA" id="ARBA00022490"/>
    </source>
</evidence>
<evidence type="ECO:0000313" key="15">
    <source>
        <dbReference type="Proteomes" id="UP000298049"/>
    </source>
</evidence>
<dbReference type="EMBL" id="CP031093">
    <property type="protein sequence ID" value="QCF25914.1"/>
    <property type="molecule type" value="Genomic_DNA"/>
</dbReference>
<evidence type="ECO:0000256" key="5">
    <source>
        <dbReference type="ARBA" id="ARBA00022691"/>
    </source>
</evidence>
<comment type="subcellular location">
    <subcellularLocation>
        <location evidence="10">Cytoplasm</location>
    </subcellularLocation>
</comment>
<dbReference type="Pfam" id="PF05430">
    <property type="entry name" value="Methyltransf_30"/>
    <property type="match status" value="1"/>
</dbReference>
<feature type="domain" description="FAD dependent oxidoreductase" evidence="12">
    <location>
        <begin position="257"/>
        <end position="638"/>
    </location>
</feature>
<keyword evidence="6 10" id="KW-0819">tRNA processing</keyword>
<dbReference type="InterPro" id="IPR008471">
    <property type="entry name" value="MnmC-like_methylTransf"/>
</dbReference>
<keyword evidence="2 10" id="KW-0489">Methyltransferase</keyword>
<feature type="region of interest" description="tRNA (mnm(5)s(2)U34)-methyltransferase" evidence="10">
    <location>
        <begin position="1"/>
        <end position="242"/>
    </location>
</feature>
<dbReference type="NCBIfam" id="NF002481">
    <property type="entry name" value="PRK01747.1-2"/>
    <property type="match status" value="1"/>
</dbReference>
<dbReference type="EC" id="1.5.-.-" evidence="10"/>
<dbReference type="InterPro" id="IPR006076">
    <property type="entry name" value="FAD-dep_OxRdtase"/>
</dbReference>
<dbReference type="SUPFAM" id="SSF51905">
    <property type="entry name" value="FAD/NAD(P)-binding domain"/>
    <property type="match status" value="1"/>
</dbReference>
<evidence type="ECO:0000259" key="13">
    <source>
        <dbReference type="Pfam" id="PF05430"/>
    </source>
</evidence>
<dbReference type="GO" id="GO:0005737">
    <property type="term" value="C:cytoplasm"/>
    <property type="evidence" value="ECO:0007669"/>
    <property type="project" value="UniProtKB-SubCell"/>
</dbReference>
<comment type="catalytic activity">
    <reaction evidence="10">
        <text>5-aminomethyl-2-thiouridine(34) in tRNA + S-adenosyl-L-methionine = 5-methylaminomethyl-2-thiouridine(34) in tRNA + S-adenosyl-L-homocysteine + H(+)</text>
        <dbReference type="Rhea" id="RHEA:19569"/>
        <dbReference type="Rhea" id="RHEA-COMP:10195"/>
        <dbReference type="Rhea" id="RHEA-COMP:10197"/>
        <dbReference type="ChEBI" id="CHEBI:15378"/>
        <dbReference type="ChEBI" id="CHEBI:57856"/>
        <dbReference type="ChEBI" id="CHEBI:59789"/>
        <dbReference type="ChEBI" id="CHEBI:74454"/>
        <dbReference type="ChEBI" id="CHEBI:74455"/>
        <dbReference type="EC" id="2.1.1.61"/>
    </reaction>
</comment>
<gene>
    <name evidence="10" type="primary">mnmC</name>
    <name evidence="14" type="ORF">soil367_08270</name>
</gene>
<dbReference type="Gene3D" id="3.40.50.150">
    <property type="entry name" value="Vaccinia Virus protein VP39"/>
    <property type="match status" value="1"/>
</dbReference>
<evidence type="ECO:0000256" key="2">
    <source>
        <dbReference type="ARBA" id="ARBA00022603"/>
    </source>
</evidence>
<dbReference type="KEGG" id="hmi:soil367_08270"/>
<dbReference type="GO" id="GO:0004808">
    <property type="term" value="F:tRNA (5-methylaminomethyl-2-thiouridylate)(34)-methyltransferase activity"/>
    <property type="evidence" value="ECO:0007669"/>
    <property type="project" value="UniProtKB-EC"/>
</dbReference>
<keyword evidence="4 10" id="KW-0808">Transferase</keyword>
<keyword evidence="5 10" id="KW-0949">S-adenosyl-L-methionine</keyword>
<dbReference type="InterPro" id="IPR047785">
    <property type="entry name" value="tRNA_MNMC2"/>
</dbReference>
<organism evidence="14 15">
    <name type="scientific">Hydrocarboniclastica marina</name>
    <dbReference type="NCBI Taxonomy" id="2259620"/>
    <lineage>
        <taxon>Bacteria</taxon>
        <taxon>Pseudomonadati</taxon>
        <taxon>Pseudomonadota</taxon>
        <taxon>Gammaproteobacteria</taxon>
        <taxon>Alteromonadales</taxon>
        <taxon>Alteromonadaceae</taxon>
        <taxon>Hydrocarboniclastica</taxon>
    </lineage>
</organism>
<dbReference type="OrthoDB" id="9786494at2"/>
<dbReference type="InterPro" id="IPR017610">
    <property type="entry name" value="tRNA_S-uridine_synth_MnmC_C"/>
</dbReference>
<keyword evidence="8 10" id="KW-0560">Oxidoreductase</keyword>
<dbReference type="EC" id="2.1.1.61" evidence="10"/>
<evidence type="ECO:0000259" key="12">
    <source>
        <dbReference type="Pfam" id="PF01266"/>
    </source>
</evidence>
<dbReference type="Proteomes" id="UP000298049">
    <property type="component" value="Chromosome"/>
</dbReference>
<sequence length="674" mass="73800">MTSSVEKDSVLLETAVLGWSDACEPTSEMFSDRYFSSSGGLSESRYVFLEQNDLEQRFRNLGVRNCFTIAETGFGTGLNFLATAQVWQRQRSSAWLHFVSFERYPLAQPDLERAHARWPELADLAELLQAQYPEAVRGLHRLVWPELRIRLTLWFGDAAEGLDAFPFIADAWFLDGFNPSSNPALWNDDLYRAVANHSAEGSTLSTFTVAGAVRRGLGAVGFDVVKVPGHKPKREMTRATFRETPRTGSTHAGVPRRVVIVGAGISGCLLAANLADRGSDVTIVEAGPGPANAASGNPQGALYVKLAVDYTPQSQLALMALLFAQRFYDSAQARMNGIRFWHPTGLLQLATDATELDRQARFLQRNRYPQKFMQAVSARTASELAGLATDHGGLYFPRSGWLSPPALCQALCDHPNIRLFTNMSMREFGAEPGAHWVDLEPTSDSAADSAQATDARRTRLTADQLILCTGASPVLKRLGLPIKPIRGQVSWWPVGVLPSPDCVVCGDGYINPSDTTQQTLGATFDLHDDFPGVRGEDHQRNLSSVAAWLPDLQRLDNAAAYLAQGRTSFRCTTPDYQPIAGVLNEDRGRPGEQNCDSASGGYHEAERKVEAEREVAVLAGLGSKGLALAPLLAEWLSDHLCGEPPALPQALKEKVLPSRFRDRQARRMAPRNGQ</sequence>
<evidence type="ECO:0000256" key="6">
    <source>
        <dbReference type="ARBA" id="ARBA00022694"/>
    </source>
</evidence>
<proteinExistence type="inferred from homology"/>
<dbReference type="NCBIfam" id="TIGR03197">
    <property type="entry name" value="MnmC_Cterm"/>
    <property type="match status" value="1"/>
</dbReference>
<dbReference type="GO" id="GO:0016645">
    <property type="term" value="F:oxidoreductase activity, acting on the CH-NH group of donors"/>
    <property type="evidence" value="ECO:0007669"/>
    <property type="project" value="InterPro"/>
</dbReference>
<dbReference type="NCBIfam" id="NF033855">
    <property type="entry name" value="tRNA_MNMC2"/>
    <property type="match status" value="1"/>
</dbReference>
<keyword evidence="7 10" id="KW-0274">FAD</keyword>
<dbReference type="Gene3D" id="3.30.9.10">
    <property type="entry name" value="D-Amino Acid Oxidase, subunit A, domain 2"/>
    <property type="match status" value="1"/>
</dbReference>
<feature type="region of interest" description="FAD-dependent cmnm(5)s(2)U34 oxidoreductase" evidence="10">
    <location>
        <begin position="261"/>
        <end position="674"/>
    </location>
</feature>
<protein>
    <recommendedName>
        <fullName evidence="10">tRNA 5-methylaminomethyl-2-thiouridine biosynthesis bifunctional protein MnmC</fullName>
        <shortName evidence="10">tRNA mnm(5)s(2)U biosynthesis bifunctional protein</shortName>
    </recommendedName>
    <domain>
        <recommendedName>
            <fullName evidence="10">tRNA (mnm(5)s(2)U34)-methyltransferase</fullName>
            <ecNumber evidence="10">2.1.1.61</ecNumber>
        </recommendedName>
    </domain>
    <domain>
        <recommendedName>
            <fullName evidence="10">FAD-dependent cmnm(5)s(2)U34 oxidoreductase</fullName>
            <ecNumber evidence="10">1.5.-.-</ecNumber>
        </recommendedName>
    </domain>
</protein>
<accession>A0A4P7XHI5</accession>
<feature type="compositionally biased region" description="Basic and acidic residues" evidence="11">
    <location>
        <begin position="652"/>
        <end position="665"/>
    </location>
</feature>
<dbReference type="PANTHER" id="PTHR13847:SF283">
    <property type="entry name" value="TRNA 5-METHYLAMINOMETHYL-2-THIOURIDINE BIOSYNTHESIS BIFUNCTIONAL PROTEIN MNMC"/>
    <property type="match status" value="1"/>
</dbReference>
<dbReference type="PANTHER" id="PTHR13847">
    <property type="entry name" value="SARCOSINE DEHYDROGENASE-RELATED"/>
    <property type="match status" value="1"/>
</dbReference>
<dbReference type="Gene3D" id="3.50.50.60">
    <property type="entry name" value="FAD/NAD(P)-binding domain"/>
    <property type="match status" value="1"/>
</dbReference>